<proteinExistence type="predicted"/>
<evidence type="ECO:0000256" key="3">
    <source>
        <dbReference type="ARBA" id="ARBA00023163"/>
    </source>
</evidence>
<dbReference type="EMBL" id="WHUT02000008">
    <property type="protein sequence ID" value="NUB45576.1"/>
    <property type="molecule type" value="Genomic_DNA"/>
</dbReference>
<feature type="domain" description="HTH araC/xylS-type" evidence="4">
    <location>
        <begin position="184"/>
        <end position="283"/>
    </location>
</feature>
<comment type="caution">
    <text evidence="5">The sequence shown here is derived from an EMBL/GenBank/DDBJ whole genome shotgun (WGS) entry which is preliminary data.</text>
</comment>
<dbReference type="SUPFAM" id="SSF46689">
    <property type="entry name" value="Homeodomain-like"/>
    <property type="match status" value="2"/>
</dbReference>
<dbReference type="GO" id="GO:0043565">
    <property type="term" value="F:sequence-specific DNA binding"/>
    <property type="evidence" value="ECO:0007669"/>
    <property type="project" value="InterPro"/>
</dbReference>
<keyword evidence="1" id="KW-0805">Transcription regulation</keyword>
<dbReference type="RefSeq" id="WP_152827265.1">
    <property type="nucleotide sequence ID" value="NZ_WHUT02000008.1"/>
</dbReference>
<dbReference type="InterPro" id="IPR050204">
    <property type="entry name" value="AraC_XylS_family_regulators"/>
</dbReference>
<gene>
    <name evidence="5" type="ORF">GEU84_014345</name>
</gene>
<protein>
    <submittedName>
        <fullName evidence="5">AraC family transcriptional regulator</fullName>
    </submittedName>
</protein>
<dbReference type="Proteomes" id="UP000484076">
    <property type="component" value="Unassembled WGS sequence"/>
</dbReference>
<dbReference type="InterPro" id="IPR018060">
    <property type="entry name" value="HTH_AraC"/>
</dbReference>
<dbReference type="Gene3D" id="1.10.10.60">
    <property type="entry name" value="Homeodomain-like"/>
    <property type="match status" value="2"/>
</dbReference>
<evidence type="ECO:0000259" key="4">
    <source>
        <dbReference type="PROSITE" id="PS01124"/>
    </source>
</evidence>
<dbReference type="AlphaFoldDB" id="A0A8X8KQ49"/>
<evidence type="ECO:0000256" key="1">
    <source>
        <dbReference type="ARBA" id="ARBA00023015"/>
    </source>
</evidence>
<dbReference type="PROSITE" id="PS01124">
    <property type="entry name" value="HTH_ARAC_FAMILY_2"/>
    <property type="match status" value="1"/>
</dbReference>
<evidence type="ECO:0000313" key="6">
    <source>
        <dbReference type="Proteomes" id="UP000484076"/>
    </source>
</evidence>
<dbReference type="Pfam" id="PF02311">
    <property type="entry name" value="AraC_binding"/>
    <property type="match status" value="1"/>
</dbReference>
<dbReference type="GO" id="GO:0003700">
    <property type="term" value="F:DNA-binding transcription factor activity"/>
    <property type="evidence" value="ECO:0007669"/>
    <property type="project" value="InterPro"/>
</dbReference>
<accession>A0A8X8KQ49</accession>
<dbReference type="SUPFAM" id="SSF51215">
    <property type="entry name" value="Regulatory protein AraC"/>
    <property type="match status" value="1"/>
</dbReference>
<evidence type="ECO:0000256" key="2">
    <source>
        <dbReference type="ARBA" id="ARBA00023125"/>
    </source>
</evidence>
<reference evidence="5" key="1">
    <citation type="submission" date="2020-05" db="EMBL/GenBank/DDBJ databases">
        <title>Fertoebacter nigrum gen. nov., sp. nov., a new member of the family Rhodobacteraceae.</title>
        <authorList>
            <person name="Szuroczki S."/>
            <person name="Abbaszade G."/>
            <person name="Buni D."/>
            <person name="Schumann P."/>
            <person name="Toth E."/>
        </authorList>
    </citation>
    <scope>NUCLEOTIDE SEQUENCE</scope>
    <source>
        <strain evidence="5">RG-N-1a</strain>
    </source>
</reference>
<sequence length="294" mass="32351">MKPDLEVVQIGRSESFKAWEHGYPYHTVRWHFHPEYEIHHVVATSGHYFVGDFIGSFEPGNLVLTGPNLPHNWVSDVADGADVPLRSRVVQFSEPFIADAMALLPELAACEPLLETSRRGACFGPATARAAGPLLAELVTAQGLRRIEIFIGLLGILCRAADMRPLTSASYLPDPSGFMSTGINEALAYINANLTEPFNEKDLAAIAGLSPSTFSRSFRRHTGLALVKYVNRLRINLACQLLMGADQMKITDVCFSSGFNNISNFNRQFQVQKGMTPSRFRDLLAENHSTAEAA</sequence>
<evidence type="ECO:0000313" key="5">
    <source>
        <dbReference type="EMBL" id="NUB45576.1"/>
    </source>
</evidence>
<keyword evidence="6" id="KW-1185">Reference proteome</keyword>
<dbReference type="InterPro" id="IPR003313">
    <property type="entry name" value="AraC-bd"/>
</dbReference>
<dbReference type="CDD" id="cd06976">
    <property type="entry name" value="cupin_MtlR-like_N"/>
    <property type="match status" value="1"/>
</dbReference>
<dbReference type="PANTHER" id="PTHR46796">
    <property type="entry name" value="HTH-TYPE TRANSCRIPTIONAL ACTIVATOR RHAS-RELATED"/>
    <property type="match status" value="1"/>
</dbReference>
<organism evidence="5 6">
    <name type="scientific">Fertoeibacter niger</name>
    <dbReference type="NCBI Taxonomy" id="2656921"/>
    <lineage>
        <taxon>Bacteria</taxon>
        <taxon>Pseudomonadati</taxon>
        <taxon>Pseudomonadota</taxon>
        <taxon>Alphaproteobacteria</taxon>
        <taxon>Rhodobacterales</taxon>
        <taxon>Paracoccaceae</taxon>
        <taxon>Fertoeibacter</taxon>
    </lineage>
</organism>
<dbReference type="InterPro" id="IPR009057">
    <property type="entry name" value="Homeodomain-like_sf"/>
</dbReference>
<dbReference type="InterPro" id="IPR037923">
    <property type="entry name" value="HTH-like"/>
</dbReference>
<dbReference type="Pfam" id="PF12833">
    <property type="entry name" value="HTH_18"/>
    <property type="match status" value="1"/>
</dbReference>
<dbReference type="SMART" id="SM00342">
    <property type="entry name" value="HTH_ARAC"/>
    <property type="match status" value="1"/>
</dbReference>
<keyword evidence="3" id="KW-0804">Transcription</keyword>
<keyword evidence="2" id="KW-0238">DNA-binding</keyword>
<name>A0A8X8KQ49_9RHOB</name>